<gene>
    <name evidence="2" type="ORF">PODLI_1B015343</name>
</gene>
<evidence type="ECO:0000313" key="2">
    <source>
        <dbReference type="EMBL" id="CAI5774007.1"/>
    </source>
</evidence>
<evidence type="ECO:0000313" key="3">
    <source>
        <dbReference type="Proteomes" id="UP001178461"/>
    </source>
</evidence>
<dbReference type="EMBL" id="OX395130">
    <property type="protein sequence ID" value="CAI5774007.1"/>
    <property type="molecule type" value="Genomic_DNA"/>
</dbReference>
<dbReference type="Proteomes" id="UP001178461">
    <property type="component" value="Chromosome 5"/>
</dbReference>
<keyword evidence="3" id="KW-1185">Reference proteome</keyword>
<accession>A0AA35P6Z8</accession>
<protein>
    <submittedName>
        <fullName evidence="2">Uncharacterized protein</fullName>
    </submittedName>
</protein>
<feature type="region of interest" description="Disordered" evidence="1">
    <location>
        <begin position="1"/>
        <end position="89"/>
    </location>
</feature>
<proteinExistence type="predicted"/>
<feature type="compositionally biased region" description="Low complexity" evidence="1">
    <location>
        <begin position="1"/>
        <end position="12"/>
    </location>
</feature>
<dbReference type="AlphaFoldDB" id="A0AA35P6Z8"/>
<name>A0AA35P6Z8_9SAUR</name>
<evidence type="ECO:0000256" key="1">
    <source>
        <dbReference type="SAM" id="MobiDB-lite"/>
    </source>
</evidence>
<reference evidence="2" key="1">
    <citation type="submission" date="2022-12" db="EMBL/GenBank/DDBJ databases">
        <authorList>
            <person name="Alioto T."/>
            <person name="Alioto T."/>
            <person name="Gomez Garrido J."/>
        </authorList>
    </citation>
    <scope>NUCLEOTIDE SEQUENCE</scope>
</reference>
<organism evidence="2 3">
    <name type="scientific">Podarcis lilfordi</name>
    <name type="common">Lilford's wall lizard</name>
    <dbReference type="NCBI Taxonomy" id="74358"/>
    <lineage>
        <taxon>Eukaryota</taxon>
        <taxon>Metazoa</taxon>
        <taxon>Chordata</taxon>
        <taxon>Craniata</taxon>
        <taxon>Vertebrata</taxon>
        <taxon>Euteleostomi</taxon>
        <taxon>Lepidosauria</taxon>
        <taxon>Squamata</taxon>
        <taxon>Bifurcata</taxon>
        <taxon>Unidentata</taxon>
        <taxon>Episquamata</taxon>
        <taxon>Laterata</taxon>
        <taxon>Lacertibaenia</taxon>
        <taxon>Lacertidae</taxon>
        <taxon>Podarcis</taxon>
    </lineage>
</organism>
<sequence length="128" mass="13642">MALAAAQAQPQAARRHKGLAGTEGGREEEEKKKSRGVTALADGGCRGGRQGRPARRRPPARPDKMAGASAWRSAVFSSGDRLPSRRPPAWRPVRFASGGAPFSPGGSERLLLLLLRPLRLAGRRNGEV</sequence>